<feature type="domain" description="Bacteriophage tail tape measure N-terminal" evidence="2">
    <location>
        <begin position="140"/>
        <end position="336"/>
    </location>
</feature>
<dbReference type="Pfam" id="PF09718">
    <property type="entry name" value="Tape_meas_lam_C"/>
    <property type="match status" value="1"/>
</dbReference>
<evidence type="ECO:0000313" key="5">
    <source>
        <dbReference type="Proteomes" id="UP000077726"/>
    </source>
</evidence>
<protein>
    <recommendedName>
        <fullName evidence="6">Phage tail tape measure protein</fullName>
    </recommendedName>
</protein>
<dbReference type="Pfam" id="PF06791">
    <property type="entry name" value="TMP_2"/>
    <property type="match status" value="1"/>
</dbReference>
<comment type="caution">
    <text evidence="4">The sequence shown here is derived from an EMBL/GenBank/DDBJ whole genome shotgun (WGS) entry which is preliminary data.</text>
</comment>
<dbReference type="AlphaFoldDB" id="A0A1B6W143"/>
<feature type="region of interest" description="Disordered" evidence="1">
    <location>
        <begin position="34"/>
        <end position="65"/>
    </location>
</feature>
<feature type="compositionally biased region" description="Basic and acidic residues" evidence="1">
    <location>
        <begin position="34"/>
        <end position="45"/>
    </location>
</feature>
<evidence type="ECO:0000259" key="3">
    <source>
        <dbReference type="Pfam" id="PF09718"/>
    </source>
</evidence>
<evidence type="ECO:0000259" key="2">
    <source>
        <dbReference type="Pfam" id="PF06791"/>
    </source>
</evidence>
<gene>
    <name evidence="4" type="ORF">A7Q00_01910</name>
</gene>
<accession>A0A1B6W143</accession>
<dbReference type="EMBL" id="LXSQ01000006">
    <property type="protein sequence ID" value="OAM44330.1"/>
    <property type="molecule type" value="Genomic_DNA"/>
</dbReference>
<dbReference type="InterPro" id="IPR006431">
    <property type="entry name" value="Phage_tape_meas_C"/>
</dbReference>
<dbReference type="InterPro" id="IPR009628">
    <property type="entry name" value="Phage_tape_measure_N"/>
</dbReference>
<dbReference type="OrthoDB" id="363355at2"/>
<evidence type="ECO:0008006" key="6">
    <source>
        <dbReference type="Google" id="ProtNLM"/>
    </source>
</evidence>
<feature type="region of interest" description="Disordered" evidence="1">
    <location>
        <begin position="525"/>
        <end position="551"/>
    </location>
</feature>
<feature type="compositionally biased region" description="Basic and acidic residues" evidence="1">
    <location>
        <begin position="528"/>
        <end position="547"/>
    </location>
</feature>
<name>A0A1B6W143_9NEIS</name>
<evidence type="ECO:0000313" key="4">
    <source>
        <dbReference type="EMBL" id="OAM44330.1"/>
    </source>
</evidence>
<reference evidence="5" key="1">
    <citation type="submission" date="2016-05" db="EMBL/GenBank/DDBJ databases">
        <title>Draft genome of Corynebacterium afermentans subsp. afermentans LCDC 88199T.</title>
        <authorList>
            <person name="Bernier A.-M."/>
            <person name="Bernard K."/>
        </authorList>
    </citation>
    <scope>NUCLEOTIDE SEQUENCE [LARGE SCALE GENOMIC DNA]</scope>
    <source>
        <strain evidence="5">NML130454</strain>
    </source>
</reference>
<feature type="domain" description="Bacteriophage tail tape measure C-terminal" evidence="3">
    <location>
        <begin position="873"/>
        <end position="945"/>
    </location>
</feature>
<dbReference type="RefSeq" id="WP_064088960.1">
    <property type="nucleotide sequence ID" value="NZ_LXSQ01000006.1"/>
</dbReference>
<evidence type="ECO:0000256" key="1">
    <source>
        <dbReference type="SAM" id="MobiDB-lite"/>
    </source>
</evidence>
<keyword evidence="5" id="KW-1185">Reference proteome</keyword>
<proteinExistence type="predicted"/>
<sequence>MADSVVTIGAEVSGLKSGVEEAKVSLRSLAETAERAGRRGADGLDKIGQGAGDSAKEVERANKRRERSYASLENAIKRDIAAMQAGSKASRAYYEALAGQRGLDKARLTPLLHDLERARELHLANVAAARQHKQMVGNITLGQYNNAMRQVPAQFTDIVTQLAGGQNPLLIALQQGGQLRDSFGGFGTMFRGLAASVSLGKVALLGFGGVVAGLGYAMKQGSEEGREYQKAVIFSGDSAGLTAGQLADLALSVGKVSGRYSEAREAVLQFVSGGRVAADDFAQFTQSVVLQSQATGKSVEDLAAKYVEIANDPLKAVLQLSRTYQSMTADVYAQVKALQEQGREQDAIRLVQGKYATESEEMSRRVVQNLGAIEKAWLGIKNAASGAWEGMKSIGRDATKQEQLDTLNRSIREREEYQRNHPGSRLFSEQALNADRAAAAKLQRELAQENQQAKLQQEEAQKRRRSVEILDETNRAYERNLTAREEEARTIARLNRNLAEFKADRNNSPAQVRQMEQQTARLVAAARQKREQAEQREQRRSRPRGERNQFATTAQGLRLKPSAIGTVNGQARYVAPGTFAAAQAMQQLLGNKLVHFSAFNDDYHHSEAYFRRKGNRSSGTHGAGLAFDFSIRDPRKSEEVERQIRAYFRELGLSEKDFTLINEYKRPSAGANGGHFHLNWNNARIAAQFAGGLDGRAKAFARGGLFAEAEKAATPYERMLARLTQQSEKASLQAQLWSENLGKSFSHQLELLASPEYQKFSATEKETLLALARKADAQERVNSVTEKYETLIQTLALETNKGFADKAFELSLTGKTADEIDRLRLAREYDLKIQQAIADGASPEIVDGLRQQQEAAEKARKEFQLLRQAQSDDWMAGINDGFVRYTDSFKGMREEMADGVEQSLGKMSDALGTFVATGKLDFREFTVSVLQDLSKMLIKMAILNAMKSAFGGYADGGVVGGLKAELKGMKSLAVGGYTGDGGKYEPAGIVHRGEVVFSQADVRRFGGVHKVEAARLRGYADGGVVGMTPALAAAVSGGGQPNNMQVSIVINQDGSSEASSQGNSEMAKALAVALPGMIEQWFVDNVARVGGRYHRSN</sequence>
<dbReference type="STRING" id="1795832.A7Q00_01910"/>
<dbReference type="Proteomes" id="UP000077726">
    <property type="component" value="Unassembled WGS sequence"/>
</dbReference>
<organism evidence="4 5">
    <name type="scientific">Eikenella halliae</name>
    <dbReference type="NCBI Taxonomy" id="1795832"/>
    <lineage>
        <taxon>Bacteria</taxon>
        <taxon>Pseudomonadati</taxon>
        <taxon>Pseudomonadota</taxon>
        <taxon>Betaproteobacteria</taxon>
        <taxon>Neisseriales</taxon>
        <taxon>Neisseriaceae</taxon>
        <taxon>Eikenella</taxon>
    </lineage>
</organism>